<dbReference type="InterPro" id="IPR036736">
    <property type="entry name" value="ACP-like_sf"/>
</dbReference>
<keyword evidence="8" id="KW-1185">Reference proteome</keyword>
<keyword evidence="1" id="KW-0596">Phosphopantetheine</keyword>
<dbReference type="Gene3D" id="2.30.38.10">
    <property type="entry name" value="Luciferase, Domain 3"/>
    <property type="match status" value="1"/>
</dbReference>
<name>A0ABR1HQI9_9HYPO</name>
<dbReference type="InterPro" id="IPR020806">
    <property type="entry name" value="PKS_PP-bd"/>
</dbReference>
<dbReference type="CDD" id="cd19534">
    <property type="entry name" value="E_NRPS"/>
    <property type="match status" value="1"/>
</dbReference>
<feature type="compositionally biased region" description="Low complexity" evidence="5">
    <location>
        <begin position="2524"/>
        <end position="2536"/>
    </location>
</feature>
<dbReference type="InterPro" id="IPR010071">
    <property type="entry name" value="AA_adenyl_dom"/>
</dbReference>
<dbReference type="Gene3D" id="1.10.1200.10">
    <property type="entry name" value="ACP-like"/>
    <property type="match status" value="4"/>
</dbReference>
<dbReference type="InterPro" id="IPR006162">
    <property type="entry name" value="Ppantetheine_attach_site"/>
</dbReference>
<feature type="compositionally biased region" description="Polar residues" evidence="5">
    <location>
        <begin position="2487"/>
        <end position="2496"/>
    </location>
</feature>
<reference evidence="7 8" key="1">
    <citation type="journal article" date="2025" name="Microbiol. Resour. Announc.">
        <title>Draft genome sequences for Neonectria magnoliae and Neonectria punicea, canker pathogens of Liriodendron tulipifera and Acer saccharum in West Virginia.</title>
        <authorList>
            <person name="Petronek H.M."/>
            <person name="Kasson M.T."/>
            <person name="Metheny A.M."/>
            <person name="Stauder C.M."/>
            <person name="Lovett B."/>
            <person name="Lynch S.C."/>
            <person name="Garnas J.R."/>
            <person name="Kasson L.R."/>
            <person name="Stajich J.E."/>
        </authorList>
    </citation>
    <scope>NUCLEOTIDE SEQUENCE [LARGE SCALE GENOMIC DNA]</scope>
    <source>
        <strain evidence="7 8">NRRL 64651</strain>
    </source>
</reference>
<dbReference type="Gene3D" id="3.30.559.30">
    <property type="entry name" value="Nonribosomal peptide synthetase, condensation domain"/>
    <property type="match status" value="5"/>
</dbReference>
<gene>
    <name evidence="7" type="ORF">QQZ08_009244</name>
</gene>
<dbReference type="InterPro" id="IPR009081">
    <property type="entry name" value="PP-bd_ACP"/>
</dbReference>
<dbReference type="SMART" id="SM01294">
    <property type="entry name" value="PKS_PP_betabranch"/>
    <property type="match status" value="1"/>
</dbReference>
<dbReference type="NCBIfam" id="NF003417">
    <property type="entry name" value="PRK04813.1"/>
    <property type="match status" value="5"/>
</dbReference>
<evidence type="ECO:0000259" key="6">
    <source>
        <dbReference type="PROSITE" id="PS50075"/>
    </source>
</evidence>
<dbReference type="InterPro" id="IPR000873">
    <property type="entry name" value="AMP-dep_synth/lig_dom"/>
</dbReference>
<dbReference type="SUPFAM" id="SSF56801">
    <property type="entry name" value="Acetyl-CoA synthetase-like"/>
    <property type="match status" value="4"/>
</dbReference>
<organism evidence="7 8">
    <name type="scientific">Neonectria magnoliae</name>
    <dbReference type="NCBI Taxonomy" id="2732573"/>
    <lineage>
        <taxon>Eukaryota</taxon>
        <taxon>Fungi</taxon>
        <taxon>Dikarya</taxon>
        <taxon>Ascomycota</taxon>
        <taxon>Pezizomycotina</taxon>
        <taxon>Sordariomycetes</taxon>
        <taxon>Hypocreomycetidae</taxon>
        <taxon>Hypocreales</taxon>
        <taxon>Nectriaceae</taxon>
        <taxon>Neonectria</taxon>
    </lineage>
</organism>
<evidence type="ECO:0000256" key="2">
    <source>
        <dbReference type="ARBA" id="ARBA00022553"/>
    </source>
</evidence>
<feature type="region of interest" description="Disordered" evidence="5">
    <location>
        <begin position="2294"/>
        <end position="2317"/>
    </location>
</feature>
<dbReference type="SUPFAM" id="SSF52777">
    <property type="entry name" value="CoA-dependent acyltransferases"/>
    <property type="match status" value="10"/>
</dbReference>
<feature type="region of interest" description="Disordered" evidence="5">
    <location>
        <begin position="2474"/>
        <end position="2540"/>
    </location>
</feature>
<comment type="caution">
    <text evidence="7">The sequence shown here is derived from an EMBL/GenBank/DDBJ whole genome shotgun (WGS) entry which is preliminary data.</text>
</comment>
<dbReference type="SMART" id="SM00823">
    <property type="entry name" value="PKS_PP"/>
    <property type="match status" value="3"/>
</dbReference>
<protein>
    <recommendedName>
        <fullName evidence="6">Carrier domain-containing protein</fullName>
    </recommendedName>
</protein>
<keyword evidence="2" id="KW-0597">Phosphoprotein</keyword>
<dbReference type="Pfam" id="PF00501">
    <property type="entry name" value="AMP-binding"/>
    <property type="match status" value="4"/>
</dbReference>
<dbReference type="PROSITE" id="PS00012">
    <property type="entry name" value="PHOSPHOPANTETHEINE"/>
    <property type="match status" value="4"/>
</dbReference>
<feature type="domain" description="Carrier" evidence="6">
    <location>
        <begin position="2402"/>
        <end position="2476"/>
    </location>
</feature>
<keyword evidence="3" id="KW-0436">Ligase</keyword>
<sequence>MSNTTTDRKMESPASLAHNGNFVCQLPPFPGGASSSSSIQCEKIELDGPVPASSIINAGWGVTLRLYNGHPKVCFQSIWSNQDDRVATCEVGEADTLQTIGRQLAQAERTLDSASRVNSYNTATVFEGEDRGAGLGLVMPEHHKKSNTPLAANLSPGIQAALHVTKSGCNLVYRRSFMSEAEARNLAATFVHVLSSDVGLRRDGATVQDVSLSARDLSQVMRWNSRELVSDRTMLAHEKFTTRANTHPEAWAINAWDGNMTYGALEEASNALARQLQEQGVNPGSRVLFCFNKSRLAVVSMLAILKAGGACVPVDVRSPEERVRHIVKTTLAKYALAGGPEAAALLARSDSSIRVADVFQADLGGSQVAVARPAIAIEDSAFCLFTSGSTGVPKGIVIPHSQLCTGVRAYRDRFGVGSEARILQFSSYTFDIAIADIFTALFYGGTLCIPSEEDRMNGLQSYVLQTRPNWAILTPTVARLLEPEVVKHCISKLLLTGEPSTEPDIDGWIDAGIDVYNVYGPAENTLITTASKAVKGRASNIGYGVNTRTWVTDPSGERLVPVGCIGELIIESGHLAPSYVDSPVATSKAFIGDVSWIPRRPGDSASEMRRFYRTGDLVRYCDDGSLLCIGRADTQVKLAGQRVELGGIECHIRANQETAEAAVFFPKTGPLRNRLTALLRVADLDLQPQAQRRDAKPSLICCPPLLEERATARLRQSLPSYMLPSAWIGVDWFPSSASGKLDRKALGAQLESLSHEAYVDILGTDEEDKPGREASPPAGDHQAQDAHAEGLLLSMCSQVLNMPAEKMSTSKSFIRLGGDSITAMQVSSLMRRSLGKVIRVKDLLSGLSLSQAALCITEPSKLSRAPAIQTGRKVALSPIQRLFFETAEVSSAWNHYHQSIFLSLEEPREPRVVEAAIRGLVKRHPMLRSRFEKASNGEWLQYIPPETDNTSYLQVFPEAMSPECQEAAMLKARQSLDVTEGPLIQAQLFAGDGTAGATMLLFIVAHHAVVDLVSWRALLEELETFLTTPTSEEGLSSPFQESVSFLAWSELQSQMAESLEPTRVIPLEPPISAAAFAYWGTSPDENVYGNVSETRVPLGQAVTDALLYDCHNALRTEPVDVLLGAILVSFKRAFPDRSAPAVFNEGHGRESLEADGLDLSRTVGWFTTMSPVYVPEVNPGNVVDVVARVKDYRRATPDHGFQYFSSKYLTQAGREAFKHHLPAEILFNYEGRYQAMEREGSLLKPHQWHAGEALADQGPDLKRFCLFEISAAVLPDGQLHLTCSWNERTRHQDRISVWLNALLPAAILETVSTLKYAEPRLTFADVDLLRLNDYSAVEALQKSILSIPGVRTLADVEDIYPGSPMQDSLVMSQSKANDGAYEVEFTWKVMANSGKPYEVDTERLIAAWQKTVDRHTSLRTVVLEATAPGAGLLQQVVLKNYKPLVQVLDAKDVEAAIELLDGFASPKDKGLLVDKKPPHRLLICTTIEGYTVVRLQVNHVIFDGMSTIPLLRDFADAYGSRGRRGGREDRSIALKPPIAGFTRYIRDQKRRDESLVYWKTYLANATLCLFPSLIDDVPRNQDRKAARRACRGSVPVPLDVDPSALAETLTQLGVTMPALFQMVWALVLRLYTGKSQSVFGYLASGRDAPIDGIDDVVGVFVTMLVCFVDFDRHDGLPVADIARQIQDASADSMGHQASSLAEIYDALALPGAVPLFNSAINCLPSMSPEGGSDALIAFEELSMSDPTEFDLFLIVGAGTGGGDVSVKLDYLLSSIGDEHAVNIAATVNHVLSELVRDPHRVPDEVSSISGRDSASIFTWNKQLLAPAEEYVRETFAKVVSEHPDREAVYAWDGTLTYRQLDELARRLSALLVSLGVGRECKVPICFEKSMWTVVSVLAVVQAGGCFVLLDPAHPESRLWKIIDETKPGVLLCSPLTSRTKRLKATAAETSPQLAILEIDGPFIRALPQRRQETRPPSTISPDDALYIVFTSGTTGTPKGAVATHRALATGLYELAEACGMISLGSSLRSLQFASYSFDASIGDIFATFKAGGCLCIPREEDRDPTGIAAFIKRSGANWAGITPSFASHLDPKSLPSLKVLCVAGEPLSASLIGTWSRQVRLINMYGPTEGTVACIANTEVSTRTSAANIGRGFRTTTWIVDHEDHSRLQPVGAVGELLIEGHILCRGYLDRPDRTAEVFIRSPPWLESIRPNSLLYKTGDLVRYNADGSISFVGRKDTQVKMNGQRFELGEVEHALRSSLEPSYEPVVVELLKRGQQGEPDLLVAFVCVGGGSKDSDREAEDQGNKDGHGGGGDNIISRSRASLSRFRAVVQKLRDPRSAACALPLYMMPQAYVPLERLPLSAAGKVDRPALRARCESLSRRQLVSFAPPGSPEDTEERVDKNGGGPEDQLARLWEKVLGVKGIGRDSDFFRVGGNSMAAIALRTEARRSGHVLFVADIFAHPTLADMAKLLSTSSSSSSSSSTPSQETPATVANLSSASSPKPAPTLASAAASAGGRGDDTFDPLSSSPSLSSSPRVRDVPPIIHNLDEVARACGLTPEKVEDVFPCTPMQEAFVALSSMPGAQSSYALHAPFQLPRGLDKEKFRSAWESTMRTHAILRSRMVTRAEGSLLVIGKDAEPVRQLAVPDLYGYLEETQREGFKHDAPLCRLALVHGLRDDRHYFVLSAHHAVYDGWSIKLIWSHALALYRNGVAPNPGPPFREFAERLDLARTASESEAFWRKALRVDDEDGFRFPETPVSHTPASRESKSFRFPFRRDAAAGATAATYIHAAWAVTLSQYSASRTVTFGATLSGRDFPMTDIEYVAGPTIATVPRQLEVCPETSVAEFLRDVQTTGAVALPHQHLGLHRIQALGQAAKQACEFTSFIVVNDDAALGWSLEDVGIVPVPLHLPDLHPYPLVVEIDKAGDDDLDVRTAFDPVCIDESLVEQVMGQFDHNLQVLCRAASSAPSTKLGSVMDGIATSHLRTVLRWNSHAASFADPVAKPKVHQLVERMAREQAESPAVVAHDGRLSYKDLNRCADELAGRIQETGLVSAENPFVCILLERSATAMVAMLAVLKAGGAFMPLNPSQPPSRLESLIREAGVRLILSLPARDDDDDDDVLVSLGRHARVLPVVLSEASGPSGGYAVADVGSSSPAYLLYTSGTTGRPKGVLMEHGAWSCAVTCQADHLGLSPSTRMLQFSSITFDGSIFEIWGTLYAGGCLCIPSQRERMDDLQGYLRSHRVNSFYLTPSVGKLLQPRELPGVSFAGFGGEPLTRSLVEAWTSPGRRLVNTYGPTEACVMCTSRDISPESPHEKPSTNIGTALGAATWIMSPARTTLSPIGAVGELCLESPSLARCYFANPQRTAQSFPDDLLDNLPGKRKGTRLYRTGDMVRYASDGTLDFLGRRDGQVKLRGQRLELGEIGHHIQRFMAERANFREVSVQLFKPSSGSEPYLAALLVMDIAFSREVLGVPCSPMSSPGADGSLQAVVAELKRKIRGVLPHYMVPSQFVAVARLPMGPTGKLDNVFVKTCLEELTDQPRDDIQAEEDLSENAARLRGWWASVLAVDLRSVRRADDFFSLGGNSISAMRLAGLARSSGYRLRHDDIFLSPTLSEMALRVHPLPGVKALSTPTLAPRLDILVGDNVNDVLQHVLRQLNVPRERVEDVYPCTPLQESLMAATARHPGSYILAESMYVTASQLVPMKRAWAAVFRDFEILRTRIVLDHNQQALQVVLRDQPLEWEEFPDVGAFLNAVHTSFVYGKPLARVAVISPPRRTGNPPRASNGEATGEGMVRAIFGAHHALYDRHSLSLMWQRIGQHLSSSSTAHGTPSTTTTSVKTITPFKAFVRALLENGQTDEPASFWREKFAGISASSFPPKPPRLPPGHQPSATETLETKICLPARRDRRTVGATAATVAYASWALTISHYTGNQDILFGATLSGREALADTMNDPESIAGPTITTVPFRAVIDYNTTASAFLATVQKDVVRAARFGPMGIASISRLDAHCRAACQFGNIFVAQNPSADETGDDASGSVVQRSLESTGFIPTPLVVEVEPSEDEKEMTVYLGYDPDILGGNLPHFILDTFATIVKNLFLAAPDAALSQLPVLSTAHLAGLASAASLGKDYDNPVRADCHLLEPSTSPEEEKCLDHLIRNQVDKSPFGCAIDSWDGSLTYAELDHFSSSLASDLTSLGVGPEKAVCVLFEKSRWAIVAMLGIVKSGGFFVPLDPAYPQQRLEYIIQSVQASIVVTSPMHAGLCDALPCQALVVSETTLLPPQPPTTPRTPNPSGQAVPIQPNHSAYVLFTSGSTGFPKGVVIEHRSVCSALVALGGRMGLESRSRVLQFNSYWFDVMLLDVFGTLIYGGCICIPKEEQRMNDLSGWIQKFNVNTMLLSTSVSRLVDPTRVPSLKTVCLTGEAVLQSDLDRWASRVRLIAGYGPTETCIMSVSADLPPSAAPNLIGNPVVCRTWIVNPLKENELAPFGAVGELYIEGLTIARGYLNDEEKTAQSFVADPQWMPTSHEQQPGRRCSRRAYKTGDLVSLNPDGTIAYIGRKDLSQVKIRGHRVELAEIEETIRRHIPPSVTVCVDLLSPDDGADRKILGAAFGLGDMDRDGPHAHNVVRYMEDLTSHLIPALEASLPHHMVPEVYVPLTQLPALGSGKADRKTLRSIAGPLAFSSPSSGTAAEATGQQPAETRGEQLMRGFWAKVLGLEDSDRIGRRDNFVGLGGDSIAAIKLAALLSRQGASLSVAEIFTHPTLEAMSAAVRGWEERERAAVGTTTAIAPSLEPQVPPTSVEGPIPCTEYQEMFLAGSDAFAAAHVAQFVFRLDGRVSMARLQAAFNHCADWFPNLRTRITRHATSGRLMHAVSPAGTKVSWSDFLSDDIASVLARDKDLPPLGLGSPLHRVTLMMPRNSTERRLVWTLNHAAYDAWTIRMMLAHIEQAYLNPDFIPLHPLGWDTFAQHAAGIAATSQSYWSSYLSGIKPAKLLFNYASIHDPLQDRITHRRILLPRRERKDTTTAAVIVAGWSLLLARLLDCHDITIPYLVTGRALPLAGIETCPGPTIAKVPLRIRLPDTQAAEPDLAFTAALVAAELVRVMPHEHSGISAMRNFVPLAAGVKQESQPPHAGVVLGRLPLDLVIHPKGNLDLYEGDGLGMRQEEVRMVAPPPGGLSAECAILDEEGDRRQAQMDITVLWDHRAAAEEDITDLISSLHAVLAHN</sequence>
<dbReference type="InterPro" id="IPR023213">
    <property type="entry name" value="CAT-like_dom_sf"/>
</dbReference>
<dbReference type="PANTHER" id="PTHR45527">
    <property type="entry name" value="NONRIBOSOMAL PEPTIDE SYNTHETASE"/>
    <property type="match status" value="1"/>
</dbReference>
<evidence type="ECO:0000256" key="1">
    <source>
        <dbReference type="ARBA" id="ARBA00022450"/>
    </source>
</evidence>
<evidence type="ECO:0000256" key="4">
    <source>
        <dbReference type="ARBA" id="ARBA00022737"/>
    </source>
</evidence>
<dbReference type="Gene3D" id="3.40.50.980">
    <property type="match status" value="2"/>
</dbReference>
<accession>A0ABR1HQI9</accession>
<feature type="domain" description="Carrier" evidence="6">
    <location>
        <begin position="4695"/>
        <end position="4772"/>
    </location>
</feature>
<dbReference type="InterPro" id="IPR045851">
    <property type="entry name" value="AMP-bd_C_sf"/>
</dbReference>
<keyword evidence="4" id="KW-0677">Repeat</keyword>
<feature type="compositionally biased region" description="Polar residues" evidence="5">
    <location>
        <begin position="4680"/>
        <end position="4696"/>
    </location>
</feature>
<evidence type="ECO:0000313" key="7">
    <source>
        <dbReference type="EMBL" id="KAK7423077.1"/>
    </source>
</evidence>
<feature type="domain" description="Carrier" evidence="6">
    <location>
        <begin position="783"/>
        <end position="860"/>
    </location>
</feature>
<dbReference type="NCBIfam" id="TIGR01733">
    <property type="entry name" value="AA-adenyl-dom"/>
    <property type="match status" value="4"/>
</dbReference>
<dbReference type="CDD" id="cd19545">
    <property type="entry name" value="FUM14_C_NRPS-like"/>
    <property type="match status" value="2"/>
</dbReference>
<evidence type="ECO:0000256" key="5">
    <source>
        <dbReference type="SAM" id="MobiDB-lite"/>
    </source>
</evidence>
<dbReference type="InterPro" id="IPR001242">
    <property type="entry name" value="Condensation_dom"/>
</dbReference>
<dbReference type="Pfam" id="PF00668">
    <property type="entry name" value="Condensation"/>
    <property type="match status" value="5"/>
</dbReference>
<feature type="compositionally biased region" description="Low complexity" evidence="5">
    <location>
        <begin position="2497"/>
        <end position="2515"/>
    </location>
</feature>
<dbReference type="PROSITE" id="PS50075">
    <property type="entry name" value="CARRIER"/>
    <property type="match status" value="4"/>
</dbReference>
<dbReference type="Proteomes" id="UP001498421">
    <property type="component" value="Unassembled WGS sequence"/>
</dbReference>
<evidence type="ECO:0000256" key="3">
    <source>
        <dbReference type="ARBA" id="ARBA00022598"/>
    </source>
</evidence>
<dbReference type="Gene3D" id="3.40.50.12780">
    <property type="entry name" value="N-terminal domain of ligase-like"/>
    <property type="match status" value="3"/>
</dbReference>
<dbReference type="EMBL" id="JAZAVK010000102">
    <property type="protein sequence ID" value="KAK7423077.1"/>
    <property type="molecule type" value="Genomic_DNA"/>
</dbReference>
<dbReference type="CDD" id="cd05918">
    <property type="entry name" value="A_NRPS_SidN3_like"/>
    <property type="match status" value="4"/>
</dbReference>
<feature type="region of interest" description="Disordered" evidence="5">
    <location>
        <begin position="4678"/>
        <end position="4700"/>
    </location>
</feature>
<dbReference type="InterPro" id="IPR042099">
    <property type="entry name" value="ANL_N_sf"/>
</dbReference>
<dbReference type="Gene3D" id="3.30.300.30">
    <property type="match status" value="4"/>
</dbReference>
<dbReference type="PROSITE" id="PS00455">
    <property type="entry name" value="AMP_BINDING"/>
    <property type="match status" value="3"/>
</dbReference>
<feature type="domain" description="Carrier" evidence="6">
    <location>
        <begin position="3550"/>
        <end position="3626"/>
    </location>
</feature>
<dbReference type="Gene3D" id="3.30.559.10">
    <property type="entry name" value="Chloramphenicol acetyltransferase-like domain"/>
    <property type="match status" value="5"/>
</dbReference>
<dbReference type="PANTHER" id="PTHR45527:SF16">
    <property type="entry name" value="NONRIBOSOMAL PEPTIDE SYNTHASE ATNA-RELATED"/>
    <property type="match status" value="1"/>
</dbReference>
<dbReference type="CDD" id="cd19542">
    <property type="entry name" value="CT_NRPS-like"/>
    <property type="match status" value="1"/>
</dbReference>
<dbReference type="SUPFAM" id="SSF47336">
    <property type="entry name" value="ACP-like"/>
    <property type="match status" value="4"/>
</dbReference>
<feature type="compositionally biased region" description="Basic and acidic residues" evidence="5">
    <location>
        <begin position="2294"/>
        <end position="2309"/>
    </location>
</feature>
<dbReference type="InterPro" id="IPR020845">
    <property type="entry name" value="AMP-binding_CS"/>
</dbReference>
<feature type="region of interest" description="Disordered" evidence="5">
    <location>
        <begin position="2387"/>
        <end position="2408"/>
    </location>
</feature>
<proteinExistence type="predicted"/>
<evidence type="ECO:0000313" key="8">
    <source>
        <dbReference type="Proteomes" id="UP001498421"/>
    </source>
</evidence>
<dbReference type="Pfam" id="PF00550">
    <property type="entry name" value="PP-binding"/>
    <property type="match status" value="4"/>
</dbReference>
<feature type="compositionally biased region" description="Low complexity" evidence="5">
    <location>
        <begin position="2474"/>
        <end position="2486"/>
    </location>
</feature>